<protein>
    <submittedName>
        <fullName evidence="4">DNA-processing protein DprA</fullName>
    </submittedName>
</protein>
<dbReference type="Pfam" id="PF17782">
    <property type="entry name" value="WHD_DprA"/>
    <property type="match status" value="1"/>
</dbReference>
<dbReference type="InterPro" id="IPR003488">
    <property type="entry name" value="DprA"/>
</dbReference>
<dbReference type="RefSeq" id="WP_369665990.1">
    <property type="nucleotide sequence ID" value="NZ_JBDKXB010000003.1"/>
</dbReference>
<dbReference type="PANTHER" id="PTHR43022">
    <property type="entry name" value="PROTEIN SMF"/>
    <property type="match status" value="1"/>
</dbReference>
<dbReference type="InterPro" id="IPR057666">
    <property type="entry name" value="DrpA_SLOG"/>
</dbReference>
<dbReference type="InterPro" id="IPR041614">
    <property type="entry name" value="DprA_WH"/>
</dbReference>
<dbReference type="SUPFAM" id="SSF102405">
    <property type="entry name" value="MCP/YpsA-like"/>
    <property type="match status" value="1"/>
</dbReference>
<comment type="caution">
    <text evidence="4">The sequence shown here is derived from an EMBL/GenBank/DDBJ whole genome shotgun (WGS) entry which is preliminary data.</text>
</comment>
<evidence type="ECO:0000259" key="3">
    <source>
        <dbReference type="Pfam" id="PF17782"/>
    </source>
</evidence>
<comment type="similarity">
    <text evidence="1">Belongs to the DprA/Smf family.</text>
</comment>
<name>A0ABV4BAG3_9GAMM</name>
<accession>A0ABV4BAG3</accession>
<feature type="domain" description="DprA winged helix" evidence="3">
    <location>
        <begin position="296"/>
        <end position="355"/>
    </location>
</feature>
<gene>
    <name evidence="4" type="primary">dprA</name>
    <name evidence="4" type="ORF">ABC977_03280</name>
</gene>
<organism evidence="4 5">
    <name type="scientific">Thioalkalicoccus limnaeus</name>
    <dbReference type="NCBI Taxonomy" id="120681"/>
    <lineage>
        <taxon>Bacteria</taxon>
        <taxon>Pseudomonadati</taxon>
        <taxon>Pseudomonadota</taxon>
        <taxon>Gammaproteobacteria</taxon>
        <taxon>Chromatiales</taxon>
        <taxon>Chromatiaceae</taxon>
        <taxon>Thioalkalicoccus</taxon>
    </lineage>
</organism>
<dbReference type="EMBL" id="JBDKXB010000003">
    <property type="protein sequence ID" value="MEY6431426.1"/>
    <property type="molecule type" value="Genomic_DNA"/>
</dbReference>
<evidence type="ECO:0000313" key="4">
    <source>
        <dbReference type="EMBL" id="MEY6431426.1"/>
    </source>
</evidence>
<proteinExistence type="inferred from homology"/>
<dbReference type="NCBIfam" id="TIGR00732">
    <property type="entry name" value="dprA"/>
    <property type="match status" value="1"/>
</dbReference>
<dbReference type="Pfam" id="PF02481">
    <property type="entry name" value="DNA_processg_A"/>
    <property type="match status" value="1"/>
</dbReference>
<dbReference type="Gene3D" id="1.10.10.10">
    <property type="entry name" value="Winged helix-like DNA-binding domain superfamily/Winged helix DNA-binding domain"/>
    <property type="match status" value="1"/>
</dbReference>
<keyword evidence="5" id="KW-1185">Reference proteome</keyword>
<dbReference type="InterPro" id="IPR036388">
    <property type="entry name" value="WH-like_DNA-bd_sf"/>
</dbReference>
<dbReference type="Proteomes" id="UP001564408">
    <property type="component" value="Unassembled WGS sequence"/>
</dbReference>
<dbReference type="Gene3D" id="3.40.50.450">
    <property type="match status" value="1"/>
</dbReference>
<dbReference type="PANTHER" id="PTHR43022:SF1">
    <property type="entry name" value="PROTEIN SMF"/>
    <property type="match status" value="1"/>
</dbReference>
<feature type="domain" description="Smf/DprA SLOG" evidence="2">
    <location>
        <begin position="66"/>
        <end position="272"/>
    </location>
</feature>
<evidence type="ECO:0000259" key="2">
    <source>
        <dbReference type="Pfam" id="PF02481"/>
    </source>
</evidence>
<evidence type="ECO:0000256" key="1">
    <source>
        <dbReference type="ARBA" id="ARBA00006525"/>
    </source>
</evidence>
<reference evidence="4 5" key="1">
    <citation type="submission" date="2024-05" db="EMBL/GenBank/DDBJ databases">
        <title>Genome Sequence and Characterization of the New Strain Purple Sulfur Bacterium of Genus Thioalkalicoccus.</title>
        <authorList>
            <person name="Bryantseva I.A."/>
            <person name="Kyndt J.A."/>
            <person name="Imhoff J.F."/>
        </authorList>
    </citation>
    <scope>NUCLEOTIDE SEQUENCE [LARGE SCALE GENOMIC DNA]</scope>
    <source>
        <strain evidence="4 5">Um2</strain>
    </source>
</reference>
<evidence type="ECO:0000313" key="5">
    <source>
        <dbReference type="Proteomes" id="UP001564408"/>
    </source>
</evidence>
<sequence>MTPGLGRRALDALLARYGTASELVAAGADDLARAGLAREIGAAIERPDLARISASIEWAEQAGGHLLTRDDPRYPPQLAELSDAPLVLYCRGDPTLLSDPQVAIVGSRTPTPQGLEITRQLACELAGRGLVVTSGLARGIDGAAHEGALEAGPTIAVLGTGPDRVYPATHRRLAHRIAEKGALVTEYPPGTGPQAHHFPRRNRLISGLSLGVLVTEAAERSGSLITARLAGEQGREVFAMPGSIRNPRARGCHRLIRQGATLVECAEDVLVEIAPQLSGLMTQVRVAPSRGADGAASAPTLAPLDEQHQGLLSAMGYDPVVPDELIARTGLPSARIASMLLLLELEGHVSSCPGGRYCRTSGRDSESC</sequence>